<evidence type="ECO:0000313" key="4">
    <source>
        <dbReference type="Proteomes" id="UP001596457"/>
    </source>
</evidence>
<gene>
    <name evidence="3" type="ORF">ACFQU0_19520</name>
</gene>
<feature type="non-terminal residue" evidence="3">
    <location>
        <position position="178"/>
    </location>
</feature>
<comment type="caution">
    <text evidence="3">The sequence shown here is derived from an EMBL/GenBank/DDBJ whole genome shotgun (WGS) entry which is preliminary data.</text>
</comment>
<evidence type="ECO:0000256" key="1">
    <source>
        <dbReference type="SAM" id="Coils"/>
    </source>
</evidence>
<keyword evidence="1" id="KW-0175">Coiled coil</keyword>
<dbReference type="InterPro" id="IPR014819">
    <property type="entry name" value="PriCT_2"/>
</dbReference>
<evidence type="ECO:0000259" key="2">
    <source>
        <dbReference type="Pfam" id="PF08707"/>
    </source>
</evidence>
<feature type="domain" description="Primase C-terminal 2" evidence="2">
    <location>
        <begin position="9"/>
        <end position="83"/>
    </location>
</feature>
<accession>A0ABW2SH74</accession>
<name>A0ABW2SH74_9BURK</name>
<feature type="coiled-coil region" evidence="1">
    <location>
        <begin position="98"/>
        <end position="134"/>
    </location>
</feature>
<sequence>MSIPTPEQIRDALAYIPPAMPRDEWAKLAMAIKSEFPDATGFDLFDAWSQSDPDGYDAASVRDTWRSVKAGGGIGIGTLFHLAKQNGYAPTTDRQAGNQQTAAERQAHRQRIKAMQAQREVEQAQAQQQASEAAALIWNEATPATGHEYLTRKGIKPHGIKCDGHHLLIPMRDTAGKL</sequence>
<proteinExistence type="predicted"/>
<organism evidence="3 4">
    <name type="scientific">Hydrogenophaga defluvii</name>
    <dbReference type="NCBI Taxonomy" id="249410"/>
    <lineage>
        <taxon>Bacteria</taxon>
        <taxon>Pseudomonadati</taxon>
        <taxon>Pseudomonadota</taxon>
        <taxon>Betaproteobacteria</taxon>
        <taxon>Burkholderiales</taxon>
        <taxon>Comamonadaceae</taxon>
        <taxon>Hydrogenophaga</taxon>
    </lineage>
</organism>
<dbReference type="EMBL" id="JBHTBZ010000069">
    <property type="protein sequence ID" value="MFC7462615.1"/>
    <property type="molecule type" value="Genomic_DNA"/>
</dbReference>
<dbReference type="Pfam" id="PF08707">
    <property type="entry name" value="PriCT_2"/>
    <property type="match status" value="1"/>
</dbReference>
<protein>
    <submittedName>
        <fullName evidence="3">PriCT-2 domain-containing protein</fullName>
    </submittedName>
</protein>
<evidence type="ECO:0000313" key="3">
    <source>
        <dbReference type="EMBL" id="MFC7462615.1"/>
    </source>
</evidence>
<reference evidence="4" key="1">
    <citation type="journal article" date="2019" name="Int. J. Syst. Evol. Microbiol.">
        <title>The Global Catalogue of Microorganisms (GCM) 10K type strain sequencing project: providing services to taxonomists for standard genome sequencing and annotation.</title>
        <authorList>
            <consortium name="The Broad Institute Genomics Platform"/>
            <consortium name="The Broad Institute Genome Sequencing Center for Infectious Disease"/>
            <person name="Wu L."/>
            <person name="Ma J."/>
        </authorList>
    </citation>
    <scope>NUCLEOTIDE SEQUENCE [LARGE SCALE GENOMIC DNA]</scope>
    <source>
        <strain evidence="4">CCUG 53903</strain>
    </source>
</reference>
<dbReference type="RefSeq" id="WP_382203567.1">
    <property type="nucleotide sequence ID" value="NZ_JBHTBZ010000069.1"/>
</dbReference>
<dbReference type="Proteomes" id="UP001596457">
    <property type="component" value="Unassembled WGS sequence"/>
</dbReference>
<keyword evidence="4" id="KW-1185">Reference proteome</keyword>